<reference evidence="1 2" key="1">
    <citation type="submission" date="2012-03" db="EMBL/GenBank/DDBJ databases">
        <title>Whole Genome Assembly of Papio anubis.</title>
        <authorList>
            <person name="Liu Y.L."/>
            <person name="Abraham K.A."/>
            <person name="Akbar H.A."/>
            <person name="Ali S.A."/>
            <person name="Anosike U.A."/>
            <person name="Aqrawi P.A."/>
            <person name="Arias F.A."/>
            <person name="Attaway T.A."/>
            <person name="Awwad R.A."/>
            <person name="Babu C.B."/>
            <person name="Bandaranaike D.B."/>
            <person name="Battles P.B."/>
            <person name="Bell A.B."/>
            <person name="Beltran B.B."/>
            <person name="Berhane-Mersha D.B."/>
            <person name="Bess C.B."/>
            <person name="Bickham C.B."/>
            <person name="Bolden T.B."/>
            <person name="Carter K.C."/>
            <person name="Chau D.C."/>
            <person name="Chavez A.C."/>
            <person name="Clerc-Blankenburg K.C."/>
            <person name="Coyle M.C."/>
            <person name="Dao M.D."/>
            <person name="Davila M.L.D."/>
            <person name="Davy-Carroll L.D."/>
            <person name="Denson S.D."/>
            <person name="Dinh H.D."/>
            <person name="Fernandez S.F."/>
            <person name="Fernando P.F."/>
            <person name="Forbes L.F."/>
            <person name="Francis C.F."/>
            <person name="Francisco L.F."/>
            <person name="Fu Q.F."/>
            <person name="Garcia-Iii R.G."/>
            <person name="Garrett T.G."/>
            <person name="Gross S.G."/>
            <person name="Gubbala S.G."/>
            <person name="Hirani K.H."/>
            <person name="Hogues M.H."/>
            <person name="Hollins B.H."/>
            <person name="Jackson L.J."/>
            <person name="Javaid M.J."/>
            <person name="Jhangiani S.J."/>
            <person name="Johnson A.J."/>
            <person name="Johnson B.J."/>
            <person name="Jones J.J."/>
            <person name="Joshi V.J."/>
            <person name="Kalu J.K."/>
            <person name="Khan N.K."/>
            <person name="Korchina V.K."/>
            <person name="Kovar C.K."/>
            <person name="Lago L.L."/>
            <person name="Lara F.L."/>
            <person name="Le T.-K.L."/>
            <person name="Lee S.L."/>
            <person name="Legall-Iii F.L."/>
            <person name="Lemon S.L."/>
            <person name="Liu J.L."/>
            <person name="Liu Y.-S.L."/>
            <person name="Liyanage D.L."/>
            <person name="Lopez J.L."/>
            <person name="Lorensuhewa L.L."/>
            <person name="Mata R.M."/>
            <person name="Mathew T.M."/>
            <person name="Mercado C.M."/>
            <person name="Mercado I.M."/>
            <person name="Morales K.M."/>
            <person name="Morgan M.M."/>
            <person name="Munidasa M.M."/>
            <person name="Ngo D.N."/>
            <person name="Nguyen L.N."/>
            <person name="Nguyen T.N."/>
            <person name="Nguyen N.N."/>
            <person name="Obregon M.O."/>
            <person name="Okwuonu G.O."/>
            <person name="Ongeri F.O."/>
            <person name="Onwere C.O."/>
            <person name="Osifeso I.O."/>
            <person name="Parra A.P."/>
            <person name="Patil S.P."/>
            <person name="Perez A.P."/>
            <person name="Perez Y.P."/>
            <person name="Pham C.P."/>
            <person name="Pu L.-L.P."/>
            <person name="Puazo M.P."/>
            <person name="Quiroz J.Q."/>
            <person name="Rouhana J.R."/>
            <person name="Ruiz M.R."/>
            <person name="Ruiz S.-J.R."/>
            <person name="Saada N.S."/>
            <person name="Santibanez J.S."/>
            <person name="Scheel M.S."/>
            <person name="Schneider B.S."/>
            <person name="Simmons D.S."/>
            <person name="Sisson I.S."/>
            <person name="Tang L.-Y.T."/>
            <person name="Thornton R.T."/>
            <person name="Tisius J.T."/>
            <person name="Toledanes G.T."/>
            <person name="Trejos Z.T."/>
            <person name="Usmani K.U."/>
            <person name="Varghese R.V."/>
            <person name="Vattathil S.V."/>
            <person name="Vee V.V."/>
            <person name="Walker D.W."/>
            <person name="Weissenberger G.W."/>
            <person name="White C.W."/>
            <person name="Williams A.W."/>
            <person name="Woodworth J.W."/>
            <person name="Wright R.W."/>
            <person name="Zhu Y.Z."/>
            <person name="Han Y.H."/>
            <person name="Newsham I.N."/>
            <person name="Nazareth L.N."/>
            <person name="Worley K.W."/>
            <person name="Muzny D.M."/>
            <person name="Rogers J.R."/>
            <person name="Gibbs R.G."/>
        </authorList>
    </citation>
    <scope>NUCLEOTIDE SEQUENCE [LARGE SCALE GENOMIC DNA]</scope>
</reference>
<keyword evidence="2" id="KW-1185">Reference proteome</keyword>
<evidence type="ECO:0000313" key="2">
    <source>
        <dbReference type="Proteomes" id="UP000028761"/>
    </source>
</evidence>
<dbReference type="PANTHER" id="PTHR46254">
    <property type="entry name" value="PROTEIN GVQW1-RELATED"/>
    <property type="match status" value="1"/>
</dbReference>
<name>A0A8I5N9J5_PAPAN</name>
<reference evidence="1" key="3">
    <citation type="submission" date="2025-09" db="UniProtKB">
        <authorList>
            <consortium name="Ensembl"/>
        </authorList>
    </citation>
    <scope>IDENTIFICATION</scope>
</reference>
<dbReference type="GeneTree" id="ENSGT01050000248305"/>
<dbReference type="Ensembl" id="ENSPANT00000082868.1">
    <property type="protein sequence ID" value="ENSPANP00000054388.1"/>
    <property type="gene ID" value="ENSPANG00000050769.1"/>
</dbReference>
<organism evidence="1 2">
    <name type="scientific">Papio anubis</name>
    <name type="common">Olive baboon</name>
    <dbReference type="NCBI Taxonomy" id="9555"/>
    <lineage>
        <taxon>Eukaryota</taxon>
        <taxon>Metazoa</taxon>
        <taxon>Chordata</taxon>
        <taxon>Craniata</taxon>
        <taxon>Vertebrata</taxon>
        <taxon>Euteleostomi</taxon>
        <taxon>Mammalia</taxon>
        <taxon>Eutheria</taxon>
        <taxon>Euarchontoglires</taxon>
        <taxon>Primates</taxon>
        <taxon>Haplorrhini</taxon>
        <taxon>Catarrhini</taxon>
        <taxon>Cercopithecidae</taxon>
        <taxon>Cercopithecinae</taxon>
        <taxon>Papio</taxon>
    </lineage>
</organism>
<protein>
    <submittedName>
        <fullName evidence="1">Uncharacterized protein</fullName>
    </submittedName>
</protein>
<reference evidence="1" key="2">
    <citation type="submission" date="2025-08" db="UniProtKB">
        <authorList>
            <consortium name="Ensembl"/>
        </authorList>
    </citation>
    <scope>IDENTIFICATION</scope>
</reference>
<dbReference type="Proteomes" id="UP000028761">
    <property type="component" value="Chromosome 1"/>
</dbReference>
<dbReference type="AlphaFoldDB" id="A0A8I5N9J5"/>
<proteinExistence type="predicted"/>
<evidence type="ECO:0000313" key="1">
    <source>
        <dbReference type="Ensembl" id="ENSPANP00000054388.1"/>
    </source>
</evidence>
<sequence>MELSAAASIAPHSGSEALIQPQSLWAPALGLQGGVIYWAQWRWSFALVAQAGVQWRDLGSLQHPPRFRRFSCLRLPEWLGLQACATMPGYFCIFSRDGFSPCWSGWSRTPDPR</sequence>
<accession>A0A8I5N9J5</accession>